<sequence>MNALHWEKRKSDTQPQKLFIKLPNFQILEKGEREIRYLSKDSPAVRTRTESTFPWGEGEGEWRWINIFLTGTWRAGERENGGIGKWSRKTESGADDSDIPQPRRGGSNGPSLIDR</sequence>
<reference evidence="2 3" key="1">
    <citation type="submission" date="2021-06" db="EMBL/GenBank/DDBJ databases">
        <title>Caerostris darwini draft genome.</title>
        <authorList>
            <person name="Kono N."/>
            <person name="Arakawa K."/>
        </authorList>
    </citation>
    <scope>NUCLEOTIDE SEQUENCE [LARGE SCALE GENOMIC DNA]</scope>
</reference>
<keyword evidence="3" id="KW-1185">Reference proteome</keyword>
<accession>A0AAV4QHK2</accession>
<protein>
    <submittedName>
        <fullName evidence="2">Uncharacterized protein</fullName>
    </submittedName>
</protein>
<dbReference type="AlphaFoldDB" id="A0AAV4QHK2"/>
<evidence type="ECO:0000256" key="1">
    <source>
        <dbReference type="SAM" id="MobiDB-lite"/>
    </source>
</evidence>
<name>A0AAV4QHK2_9ARAC</name>
<gene>
    <name evidence="2" type="ORF">CDAR_535291</name>
</gene>
<proteinExistence type="predicted"/>
<dbReference type="EMBL" id="BPLQ01004584">
    <property type="protein sequence ID" value="GIY09178.1"/>
    <property type="molecule type" value="Genomic_DNA"/>
</dbReference>
<dbReference type="Proteomes" id="UP001054837">
    <property type="component" value="Unassembled WGS sequence"/>
</dbReference>
<evidence type="ECO:0000313" key="3">
    <source>
        <dbReference type="Proteomes" id="UP001054837"/>
    </source>
</evidence>
<feature type="region of interest" description="Disordered" evidence="1">
    <location>
        <begin position="77"/>
        <end position="115"/>
    </location>
</feature>
<comment type="caution">
    <text evidence="2">The sequence shown here is derived from an EMBL/GenBank/DDBJ whole genome shotgun (WGS) entry which is preliminary data.</text>
</comment>
<evidence type="ECO:0000313" key="2">
    <source>
        <dbReference type="EMBL" id="GIY09178.1"/>
    </source>
</evidence>
<organism evidence="2 3">
    <name type="scientific">Caerostris darwini</name>
    <dbReference type="NCBI Taxonomy" id="1538125"/>
    <lineage>
        <taxon>Eukaryota</taxon>
        <taxon>Metazoa</taxon>
        <taxon>Ecdysozoa</taxon>
        <taxon>Arthropoda</taxon>
        <taxon>Chelicerata</taxon>
        <taxon>Arachnida</taxon>
        <taxon>Araneae</taxon>
        <taxon>Araneomorphae</taxon>
        <taxon>Entelegynae</taxon>
        <taxon>Araneoidea</taxon>
        <taxon>Araneidae</taxon>
        <taxon>Caerostris</taxon>
    </lineage>
</organism>